<dbReference type="GO" id="GO:0005886">
    <property type="term" value="C:plasma membrane"/>
    <property type="evidence" value="ECO:0007669"/>
    <property type="project" value="TreeGrafter"/>
</dbReference>
<dbReference type="GO" id="GO:0001507">
    <property type="term" value="P:acetylcholine catabolic process in synaptic cleft"/>
    <property type="evidence" value="ECO:0007669"/>
    <property type="project" value="InterPro"/>
</dbReference>
<dbReference type="OrthoDB" id="9000293at2759"/>
<evidence type="ECO:0000313" key="6">
    <source>
        <dbReference type="RefSeq" id="XP_016971947.1"/>
    </source>
</evidence>
<protein>
    <submittedName>
        <fullName evidence="6">Acetylcholinesterase-like</fullName>
    </submittedName>
</protein>
<name>A0A6P4E217_DRORH</name>
<dbReference type="RefSeq" id="XP_016971947.1">
    <property type="nucleotide sequence ID" value="XM_017116458.1"/>
</dbReference>
<evidence type="ECO:0000256" key="4">
    <source>
        <dbReference type="ARBA" id="ARBA00023180"/>
    </source>
</evidence>
<feature type="non-terminal residue" evidence="6">
    <location>
        <position position="125"/>
    </location>
</feature>
<dbReference type="SUPFAM" id="SSF53474">
    <property type="entry name" value="alpha/beta-Hydrolases"/>
    <property type="match status" value="1"/>
</dbReference>
<reference evidence="6" key="1">
    <citation type="submission" date="2025-08" db="UniProtKB">
        <authorList>
            <consortium name="RefSeq"/>
        </authorList>
    </citation>
    <scope>IDENTIFICATION</scope>
</reference>
<keyword evidence="2" id="KW-0719">Serine esterase</keyword>
<dbReference type="GO" id="GO:0019695">
    <property type="term" value="P:choline metabolic process"/>
    <property type="evidence" value="ECO:0007669"/>
    <property type="project" value="TreeGrafter"/>
</dbReference>
<dbReference type="PRINTS" id="PR00880">
    <property type="entry name" value="ACHEINSECT"/>
</dbReference>
<dbReference type="PANTHER" id="PTHR43918">
    <property type="entry name" value="ACETYLCHOLINESTERASE"/>
    <property type="match status" value="1"/>
</dbReference>
<feature type="domain" description="Carboxylesterase type B" evidence="5">
    <location>
        <begin position="60"/>
        <end position="124"/>
    </location>
</feature>
<organism evidence="6">
    <name type="scientific">Drosophila rhopaloa</name>
    <name type="common">Fruit fly</name>
    <dbReference type="NCBI Taxonomy" id="1041015"/>
    <lineage>
        <taxon>Eukaryota</taxon>
        <taxon>Metazoa</taxon>
        <taxon>Ecdysozoa</taxon>
        <taxon>Arthropoda</taxon>
        <taxon>Hexapoda</taxon>
        <taxon>Insecta</taxon>
        <taxon>Pterygota</taxon>
        <taxon>Neoptera</taxon>
        <taxon>Endopterygota</taxon>
        <taxon>Diptera</taxon>
        <taxon>Brachycera</taxon>
        <taxon>Muscomorpha</taxon>
        <taxon>Ephydroidea</taxon>
        <taxon>Drosophilidae</taxon>
        <taxon>Drosophila</taxon>
        <taxon>Sophophora</taxon>
    </lineage>
</organism>
<dbReference type="InterPro" id="IPR001445">
    <property type="entry name" value="Acylcholinesterase_insect"/>
</dbReference>
<dbReference type="PANTHER" id="PTHR43918:SF13">
    <property type="entry name" value="ACETYLCHOLINESTERASE"/>
    <property type="match status" value="1"/>
</dbReference>
<accession>A0A6P4E217</accession>
<dbReference type="Pfam" id="PF00135">
    <property type="entry name" value="COesterase"/>
    <property type="match status" value="1"/>
</dbReference>
<dbReference type="GO" id="GO:0005615">
    <property type="term" value="C:extracellular space"/>
    <property type="evidence" value="ECO:0007669"/>
    <property type="project" value="TreeGrafter"/>
</dbReference>
<evidence type="ECO:0000259" key="5">
    <source>
        <dbReference type="Pfam" id="PF00135"/>
    </source>
</evidence>
<keyword evidence="3" id="KW-0378">Hydrolase</keyword>
<dbReference type="RefSeq" id="XP_016971947.2">
    <property type="nucleotide sequence ID" value="XM_017116458.2"/>
</dbReference>
<dbReference type="GO" id="GO:0003990">
    <property type="term" value="F:acetylcholinesterase activity"/>
    <property type="evidence" value="ECO:0007669"/>
    <property type="project" value="InterPro"/>
</dbReference>
<dbReference type="GO" id="GO:0043083">
    <property type="term" value="C:synaptic cleft"/>
    <property type="evidence" value="ECO:0007669"/>
    <property type="project" value="GOC"/>
</dbReference>
<keyword evidence="4" id="KW-0325">Glycoprotein</keyword>
<dbReference type="InterPro" id="IPR029058">
    <property type="entry name" value="AB_hydrolase_fold"/>
</dbReference>
<evidence type="ECO:0000256" key="2">
    <source>
        <dbReference type="ARBA" id="ARBA00022487"/>
    </source>
</evidence>
<gene>
    <name evidence="6" type="primary">LOC108039441</name>
</gene>
<comment type="similarity">
    <text evidence="1">Belongs to the type-B carboxylesterase/lipase family.</text>
</comment>
<dbReference type="InterPro" id="IPR050654">
    <property type="entry name" value="AChE-related_enzymes"/>
</dbReference>
<dbReference type="InterPro" id="IPR002018">
    <property type="entry name" value="CarbesteraseB"/>
</dbReference>
<dbReference type="Gene3D" id="3.40.50.1820">
    <property type="entry name" value="alpha/beta hydrolase"/>
    <property type="match status" value="1"/>
</dbReference>
<dbReference type="GeneID" id="108039441"/>
<dbReference type="AlphaFoldDB" id="A0A6P4E217"/>
<proteinExistence type="inferred from homology"/>
<sequence>MERKGNRKGTAAWDDDGHDDLAAVISSRAASCPLSPAPALPLVLVLSLHLSGVCGVMDRLVVQTSSGPVRGRSVTVQGREVHVYTGIPYAKPPVEDLRFRKPVPAEPWHGVLDATRLSATCVQER</sequence>
<evidence type="ECO:0000256" key="1">
    <source>
        <dbReference type="ARBA" id="ARBA00005964"/>
    </source>
</evidence>
<evidence type="ECO:0000256" key="3">
    <source>
        <dbReference type="ARBA" id="ARBA00022801"/>
    </source>
</evidence>